<evidence type="ECO:0000259" key="7">
    <source>
        <dbReference type="Pfam" id="PF22939"/>
    </source>
</evidence>
<feature type="region of interest" description="Disordered" evidence="5">
    <location>
        <begin position="1633"/>
        <end position="1709"/>
    </location>
</feature>
<feature type="compositionally biased region" description="Basic and acidic residues" evidence="5">
    <location>
        <begin position="1752"/>
        <end position="1763"/>
    </location>
</feature>
<evidence type="ECO:0000313" key="10">
    <source>
        <dbReference type="EnsemblFungi" id="EJT74840"/>
    </source>
</evidence>
<dbReference type="Pfam" id="PF24883">
    <property type="entry name" value="NPHP3_N"/>
    <property type="match status" value="1"/>
</dbReference>
<dbReference type="InterPro" id="IPR015943">
    <property type="entry name" value="WD40/YVTN_repeat-like_dom_sf"/>
</dbReference>
<dbReference type="SUPFAM" id="SSF53474">
    <property type="entry name" value="alpha/beta-Hydrolases"/>
    <property type="match status" value="1"/>
</dbReference>
<dbReference type="OrthoDB" id="194358at2759"/>
<reference evidence="10" key="5">
    <citation type="submission" date="2018-04" db="UniProtKB">
        <authorList>
            <consortium name="EnsemblFungi"/>
        </authorList>
    </citation>
    <scope>IDENTIFICATION</scope>
    <source>
        <strain evidence="10">R3-111a-1</strain>
    </source>
</reference>
<dbReference type="Pfam" id="PF22939">
    <property type="entry name" value="WHD_GPIID"/>
    <property type="match status" value="1"/>
</dbReference>
<keyword evidence="4" id="KW-0256">Endoplasmic reticulum</keyword>
<dbReference type="GO" id="GO:0016788">
    <property type="term" value="F:hydrolase activity, acting on ester bonds"/>
    <property type="evidence" value="ECO:0007669"/>
    <property type="project" value="InterPro"/>
</dbReference>
<feature type="compositionally biased region" description="Polar residues" evidence="5">
    <location>
        <begin position="1633"/>
        <end position="1647"/>
    </location>
</feature>
<dbReference type="EnsemblFungi" id="EJT74840">
    <property type="protein sequence ID" value="EJT74840"/>
    <property type="gene ID" value="GGTG_08678"/>
</dbReference>
<dbReference type="GO" id="GO:0005789">
    <property type="term" value="C:endoplasmic reticulum membrane"/>
    <property type="evidence" value="ECO:0007669"/>
    <property type="project" value="UniProtKB-SubCell"/>
</dbReference>
<reference evidence="9" key="3">
    <citation type="submission" date="2010-09" db="EMBL/GenBank/DDBJ databases">
        <title>Annotation of Gaeumannomyces graminis var. tritici R3-111a-1.</title>
        <authorList>
            <consortium name="The Broad Institute Genome Sequencing Platform"/>
            <person name="Ma L.-J."/>
            <person name="Dead R."/>
            <person name="Young S.K."/>
            <person name="Zeng Q."/>
            <person name="Gargeya S."/>
            <person name="Fitzgerald M."/>
            <person name="Haas B."/>
            <person name="Abouelleil A."/>
            <person name="Alvarado L."/>
            <person name="Arachchi H.M."/>
            <person name="Berlin A."/>
            <person name="Brown A."/>
            <person name="Chapman S.B."/>
            <person name="Chen Z."/>
            <person name="Dunbar C."/>
            <person name="Freedman E."/>
            <person name="Gearin G."/>
            <person name="Gellesch M."/>
            <person name="Goldberg J."/>
            <person name="Griggs A."/>
            <person name="Gujja S."/>
            <person name="Heiman D."/>
            <person name="Howarth C."/>
            <person name="Larson L."/>
            <person name="Lui A."/>
            <person name="MacDonald P.J.P."/>
            <person name="Mehta T."/>
            <person name="Montmayeur A."/>
            <person name="Murphy C."/>
            <person name="Neiman D."/>
            <person name="Pearson M."/>
            <person name="Priest M."/>
            <person name="Roberts A."/>
            <person name="Saif S."/>
            <person name="Shea T."/>
            <person name="Shenoy N."/>
            <person name="Sisk P."/>
            <person name="Stolte C."/>
            <person name="Sykes S."/>
            <person name="Yandava C."/>
            <person name="Wortman J."/>
            <person name="Nusbaum C."/>
            <person name="Birren B."/>
        </authorList>
    </citation>
    <scope>NUCLEOTIDE SEQUENCE</scope>
    <source>
        <strain evidence="9">R3-111a-1</strain>
    </source>
</reference>
<gene>
    <name evidence="10" type="primary">20349136</name>
    <name evidence="9" type="ORF">GGTG_08678</name>
</gene>
<dbReference type="eggNOG" id="KOG2029">
    <property type="taxonomic scope" value="Eukaryota"/>
</dbReference>
<protein>
    <recommendedName>
        <fullName evidence="2 4">GPI inositol-deacylase</fullName>
        <ecNumber evidence="4">3.1.-.-</ecNumber>
    </recommendedName>
</protein>
<dbReference type="Gene3D" id="3.40.50.1820">
    <property type="entry name" value="alpha/beta hydrolase"/>
    <property type="match status" value="1"/>
</dbReference>
<dbReference type="Proteomes" id="UP000006039">
    <property type="component" value="Unassembled WGS sequence"/>
</dbReference>
<sequence>MPQRQDTGRSLFALSLPSRPSIRRRGAGDGASGEPRKGPLGLTHLHLPETGHAIADIVFVHGLNGGSHSTWTYDGDPAKFWPKQWLALDDVFQGARIHTFGYESNISKESILNTDDFAHALVYSLCDCPKIPPNDKAPVILVGHSMGGLVIKRAYILSRNRPDLQSLSQRIQALFFLGTPHQGADIATTLQHLLSLAGERPFVADLIPNSPMIQAINEEFPRVSGLLKLYSFFEAKPMNYGVGYIVDRRAAVLGYPNERRMHLNSNHRDIARFPSPDDPSYLTVRNTLAACIREGAQAATEGYGMPLGRQPEFGQLRAGSLRGVAQSPTSPRSNVSSSLTTYAKRNADREVEEHGIAAGHRMEIGEFLGVRDVPGEELINDLRQVPGSCQWLLRKSSFLEWIDGGHSKIYWLTGLPGAGKSILSSFVVQHLNTIGRDCCFFFFSEGDKSRDNINWLLRSMAFQMAMIHPEMADTILHIASEPSWREPPVDRVDFHPVWRKIFTCGILKVRPTRQQYWVIDAVGECKLPGDLINLLFRAARHWPLRVFVTSRPSETSILGASTTEIISEAISQGDTNSDIALFLRSQLATGQRTAEAMDALLAQVIKKSNGCFLWAYLVQQNLRSVYTKTSVDKVLESTPSDITQLYQSILREMEDIPEQNKSETEALLHWVVCAWRPLTTDELQSAVEADLKDEINDMEKLIADRCGNLVEVDTAKRVKLVHQTTREVLTSESLDSAFQIDPGVGHRRLAIIQLHHLCGNNHFHSSKKVHTSDTSKSSRKRRPIALSLSVWTHLEKSPLAQYAAGHVFQHLAKIPHTLLDDEVFQSMAQFFASSGILWWIEYLAKHNSLQSIFSAGKTTASVVNRRKRYGPPLLQIQKEIALLERWSNDLLRLVPKFGRRLRASPASIALIHPFCPPASAIRQQFYSPRKGLSVQGLSSRDWDDCIATTTFERRMRPLCVAVSDKYVAYGAPNGTIHIYEDGTFQERLVLVHGDQYVGCLAFGARGDYLASATADDLVLWRTDTWVQIQKIALPSECIMLSFTDDNGAIQAGLRTNQVLSWDVNADEPSEEGDDLVNWTVGLEEMGDISQRDPSRIAFCAHRGVMAVVYRRTHIILWDLEDSQVQDIYVKDVGSRSKLGQSQLWVQCDHDYESLGAVDDAGPSLASQESTGIETVCDLAFSSAPDSALMVVTYGSGDLCVYDIEEGVMLESQPGVWAHRVAITPDGRTIATADPRGGMRLFDAGSLKCLYYVQLDGHAVSANSLTFTADGLKLIELRGRQSRVWSPSVLLRQDAEEDVSDTVSLSTPMQEVDYNMAEDPAVTALRCAWSSSSAFVFFGRNNGDVLVQDLAGDEPQRQHLFRMPRDAPVLSMHYDDDSGLLSTASSTYAVCHKISKTTRPKLPRWVATPIPIQAESSSVIHQILGSGTHSRLLVSSEEGDTLWSFNGSPTQKSTVGCGTPVGEMAAATEQRNHRVKRWASHPTQKSLLILAEGATIEMRYWATFAMAISWRADVGAAKITRLLCRDDPNMPFFLTIAEENEGNGYCKRSVGAVELTRRTIQVWSTQDLVESSPHVGISSPSPPPLDYHPRPLCTINARQIELGEVIGVHHGRLVYLNTDYYVCSLPIYALPNSASTRKTTHGRSSSTLLAPDSPTPGSWPRSPSAGYGTGVGGVGNDTLGNTSAIDDTSLSAMEGPGPGEAASDHHPRFTEHFPLPHDWAGLATKIDADINRLGDVFFAKRADVAVLQGGLTSRKDDPWLDHKRVSSPSGGKFPPRPSPRPAGRPARSQ</sequence>
<evidence type="ECO:0000259" key="8">
    <source>
        <dbReference type="Pfam" id="PF24883"/>
    </source>
</evidence>
<keyword evidence="4" id="KW-0653">Protein transport</keyword>
<dbReference type="RefSeq" id="XP_009224784.1">
    <property type="nucleotide sequence ID" value="XM_009226520.1"/>
</dbReference>
<evidence type="ECO:0000256" key="5">
    <source>
        <dbReference type="SAM" id="MobiDB-lite"/>
    </source>
</evidence>
<dbReference type="InterPro" id="IPR027417">
    <property type="entry name" value="P-loop_NTPase"/>
</dbReference>
<reference evidence="10" key="4">
    <citation type="journal article" date="2015" name="G3 (Bethesda)">
        <title>Genome sequences of three phytopathogenic species of the Magnaporthaceae family of fungi.</title>
        <authorList>
            <person name="Okagaki L.H."/>
            <person name="Nunes C.C."/>
            <person name="Sailsbery J."/>
            <person name="Clay B."/>
            <person name="Brown D."/>
            <person name="John T."/>
            <person name="Oh Y."/>
            <person name="Young N."/>
            <person name="Fitzgerald M."/>
            <person name="Haas B.J."/>
            <person name="Zeng Q."/>
            <person name="Young S."/>
            <person name="Adiconis X."/>
            <person name="Fan L."/>
            <person name="Levin J.Z."/>
            <person name="Mitchell T.K."/>
            <person name="Okubara P.A."/>
            <person name="Farman M.L."/>
            <person name="Kohn L.M."/>
            <person name="Birren B."/>
            <person name="Ma L.-J."/>
            <person name="Dean R.A."/>
        </authorList>
    </citation>
    <scope>NUCLEOTIDE SEQUENCE</scope>
    <source>
        <strain evidence="10">R3-111a-1</strain>
    </source>
</reference>
<evidence type="ECO:0000256" key="1">
    <source>
        <dbReference type="ARBA" id="ARBA00003496"/>
    </source>
</evidence>
<keyword evidence="4" id="KW-0813">Transport</keyword>
<feature type="domain" description="GPI inositol-deacylase PGAP1-like alpha/beta" evidence="6">
    <location>
        <begin position="58"/>
        <end position="188"/>
    </location>
</feature>
<evidence type="ECO:0000256" key="2">
    <source>
        <dbReference type="ARBA" id="ARBA00015856"/>
    </source>
</evidence>
<dbReference type="Gene3D" id="2.130.10.10">
    <property type="entry name" value="YVTN repeat-like/Quinoprotein amine dehydrogenase"/>
    <property type="match status" value="2"/>
</dbReference>
<name>J3P589_GAET3</name>
<evidence type="ECO:0000313" key="11">
    <source>
        <dbReference type="Proteomes" id="UP000006039"/>
    </source>
</evidence>
<dbReference type="Pfam" id="PF07819">
    <property type="entry name" value="PGAP1"/>
    <property type="match status" value="1"/>
</dbReference>
<reference evidence="9" key="2">
    <citation type="submission" date="2010-07" db="EMBL/GenBank/DDBJ databases">
        <authorList>
            <consortium name="The Broad Institute Genome Sequencing Platform"/>
            <consortium name="Broad Institute Genome Sequencing Center for Infectious Disease"/>
            <person name="Ma L.-J."/>
            <person name="Dead R."/>
            <person name="Young S."/>
            <person name="Zeng Q."/>
            <person name="Koehrsen M."/>
            <person name="Alvarado L."/>
            <person name="Berlin A."/>
            <person name="Chapman S.B."/>
            <person name="Chen Z."/>
            <person name="Freedman E."/>
            <person name="Gellesch M."/>
            <person name="Goldberg J."/>
            <person name="Griggs A."/>
            <person name="Gujja S."/>
            <person name="Heilman E.R."/>
            <person name="Heiman D."/>
            <person name="Hepburn T."/>
            <person name="Howarth C."/>
            <person name="Jen D."/>
            <person name="Larson L."/>
            <person name="Mehta T."/>
            <person name="Neiman D."/>
            <person name="Pearson M."/>
            <person name="Roberts A."/>
            <person name="Saif S."/>
            <person name="Shea T."/>
            <person name="Shenoy N."/>
            <person name="Sisk P."/>
            <person name="Stolte C."/>
            <person name="Sykes S."/>
            <person name="Walk T."/>
            <person name="White J."/>
            <person name="Yandava C."/>
            <person name="Haas B."/>
            <person name="Nusbaum C."/>
            <person name="Birren B."/>
        </authorList>
    </citation>
    <scope>NUCLEOTIDE SEQUENCE</scope>
    <source>
        <strain evidence="9">R3-111a-1</strain>
    </source>
</reference>
<feature type="domain" description="Nephrocystin 3-like N-terminal" evidence="8">
    <location>
        <begin position="387"/>
        <end position="551"/>
    </location>
</feature>
<dbReference type="PANTHER" id="PTHR10039:SF16">
    <property type="entry name" value="GPI INOSITOL-DEACYLASE"/>
    <property type="match status" value="1"/>
</dbReference>
<dbReference type="EC" id="3.1.-.-" evidence="4"/>
<organism evidence="9">
    <name type="scientific">Gaeumannomyces tritici (strain R3-111a-1)</name>
    <name type="common">Wheat and barley take-all root rot fungus</name>
    <name type="synonym">Gaeumannomyces graminis var. tritici</name>
    <dbReference type="NCBI Taxonomy" id="644352"/>
    <lineage>
        <taxon>Eukaryota</taxon>
        <taxon>Fungi</taxon>
        <taxon>Dikarya</taxon>
        <taxon>Ascomycota</taxon>
        <taxon>Pezizomycotina</taxon>
        <taxon>Sordariomycetes</taxon>
        <taxon>Sordariomycetidae</taxon>
        <taxon>Magnaporthales</taxon>
        <taxon>Magnaporthaceae</taxon>
        <taxon>Gaeumannomyces</taxon>
    </lineage>
</organism>
<dbReference type="InterPro" id="IPR012908">
    <property type="entry name" value="PGAP1-ab_dom-like"/>
</dbReference>
<dbReference type="GO" id="GO:0015031">
    <property type="term" value="P:protein transport"/>
    <property type="evidence" value="ECO:0007669"/>
    <property type="project" value="UniProtKB-KW"/>
</dbReference>
<evidence type="ECO:0000259" key="6">
    <source>
        <dbReference type="Pfam" id="PF07819"/>
    </source>
</evidence>
<evidence type="ECO:0000313" key="9">
    <source>
        <dbReference type="EMBL" id="EJT74840.1"/>
    </source>
</evidence>
<dbReference type="GeneID" id="20349136"/>
<accession>J3P589</accession>
<dbReference type="SUPFAM" id="SSF52540">
    <property type="entry name" value="P-loop containing nucleoside triphosphate hydrolases"/>
    <property type="match status" value="1"/>
</dbReference>
<dbReference type="SUPFAM" id="SSF50978">
    <property type="entry name" value="WD40 repeat-like"/>
    <property type="match status" value="1"/>
</dbReference>
<dbReference type="SMART" id="SM00320">
    <property type="entry name" value="WD40"/>
    <property type="match status" value="4"/>
</dbReference>
<feature type="domain" description="GPI inositol-deacylase winged helix" evidence="7">
    <location>
        <begin position="659"/>
        <end position="740"/>
    </location>
</feature>
<comment type="function">
    <text evidence="1 4">Involved in inositol deacylation of GPI-anchored proteins which plays important roles in the quality control and ER-associated degradation of GPI-anchored proteins.</text>
</comment>
<dbReference type="InterPro" id="IPR056884">
    <property type="entry name" value="NPHP3-like_N"/>
</dbReference>
<evidence type="ECO:0000256" key="4">
    <source>
        <dbReference type="RuleBase" id="RU365011"/>
    </source>
</evidence>
<dbReference type="VEuPathDB" id="FungiDB:GGTG_08678"/>
<dbReference type="HOGENOM" id="CLU_001384_1_0_1"/>
<keyword evidence="4" id="KW-0472">Membrane</keyword>
<dbReference type="PANTHER" id="PTHR10039">
    <property type="entry name" value="AMELOGENIN"/>
    <property type="match status" value="1"/>
</dbReference>
<evidence type="ECO:0000256" key="3">
    <source>
        <dbReference type="ARBA" id="ARBA00022737"/>
    </source>
</evidence>
<feature type="region of interest" description="Disordered" evidence="5">
    <location>
        <begin position="20"/>
        <end position="39"/>
    </location>
</feature>
<reference evidence="11" key="1">
    <citation type="submission" date="2010-07" db="EMBL/GenBank/DDBJ databases">
        <title>The genome sequence of Gaeumannomyces graminis var. tritici strain R3-111a-1.</title>
        <authorList>
            <consortium name="The Broad Institute Genome Sequencing Platform"/>
            <person name="Ma L.-J."/>
            <person name="Dead R."/>
            <person name="Young S."/>
            <person name="Zeng Q."/>
            <person name="Koehrsen M."/>
            <person name="Alvarado L."/>
            <person name="Berlin A."/>
            <person name="Chapman S.B."/>
            <person name="Chen Z."/>
            <person name="Freedman E."/>
            <person name="Gellesch M."/>
            <person name="Goldberg J."/>
            <person name="Griggs A."/>
            <person name="Gujja S."/>
            <person name="Heilman E.R."/>
            <person name="Heiman D."/>
            <person name="Hepburn T."/>
            <person name="Howarth C."/>
            <person name="Jen D."/>
            <person name="Larson L."/>
            <person name="Mehta T."/>
            <person name="Neiman D."/>
            <person name="Pearson M."/>
            <person name="Roberts A."/>
            <person name="Saif S."/>
            <person name="Shea T."/>
            <person name="Shenoy N."/>
            <person name="Sisk P."/>
            <person name="Stolte C."/>
            <person name="Sykes S."/>
            <person name="Walk T."/>
            <person name="White J."/>
            <person name="Yandava C."/>
            <person name="Haas B."/>
            <person name="Nusbaum C."/>
            <person name="Birren B."/>
        </authorList>
    </citation>
    <scope>NUCLEOTIDE SEQUENCE [LARGE SCALE GENOMIC DNA]</scope>
    <source>
        <strain evidence="11">R3-111a-1</strain>
    </source>
</reference>
<dbReference type="InterPro" id="IPR029058">
    <property type="entry name" value="AB_hydrolase_fold"/>
</dbReference>
<proteinExistence type="inferred from homology"/>
<dbReference type="InterPro" id="IPR001680">
    <property type="entry name" value="WD40_rpt"/>
</dbReference>
<comment type="similarity">
    <text evidence="4">Belongs to the GPI inositol-deacylase family.</text>
</comment>
<dbReference type="InterPro" id="IPR054471">
    <property type="entry name" value="GPIID_WHD"/>
</dbReference>
<comment type="subcellular location">
    <subcellularLocation>
        <location evidence="4">Endoplasmic reticulum membrane</location>
    </subcellularLocation>
</comment>
<dbReference type="InterPro" id="IPR036322">
    <property type="entry name" value="WD40_repeat_dom_sf"/>
</dbReference>
<feature type="region of interest" description="Disordered" evidence="5">
    <location>
        <begin position="1750"/>
        <end position="1788"/>
    </location>
</feature>
<keyword evidence="11" id="KW-1185">Reference proteome</keyword>
<keyword evidence="4" id="KW-0378">Hydrolase</keyword>
<keyword evidence="3" id="KW-0677">Repeat</keyword>
<dbReference type="EMBL" id="GL385398">
    <property type="protein sequence ID" value="EJT74840.1"/>
    <property type="molecule type" value="Genomic_DNA"/>
</dbReference>